<keyword evidence="4" id="KW-1185">Reference proteome</keyword>
<dbReference type="Proteomes" id="UP000298327">
    <property type="component" value="Unassembled WGS sequence"/>
</dbReference>
<dbReference type="EMBL" id="SEOQ01000541">
    <property type="protein sequence ID" value="TFY60830.1"/>
    <property type="molecule type" value="Genomic_DNA"/>
</dbReference>
<dbReference type="Gene3D" id="1.10.510.10">
    <property type="entry name" value="Transferase(Phosphotransferase) domain 1"/>
    <property type="match status" value="1"/>
</dbReference>
<dbReference type="InterPro" id="IPR008266">
    <property type="entry name" value="Tyr_kinase_AS"/>
</dbReference>
<proteinExistence type="predicted"/>
<comment type="caution">
    <text evidence="3">The sequence shown here is derived from an EMBL/GenBank/DDBJ whole genome shotgun (WGS) entry which is preliminary data.</text>
</comment>
<name>A0A4Y9YFQ9_9AGAM</name>
<feature type="domain" description="Fungal-type protein kinase" evidence="2">
    <location>
        <begin position="521"/>
        <end position="883"/>
    </location>
</feature>
<dbReference type="SUPFAM" id="SSF56112">
    <property type="entry name" value="Protein kinase-like (PK-like)"/>
    <property type="match status" value="1"/>
</dbReference>
<evidence type="ECO:0000256" key="1">
    <source>
        <dbReference type="SAM" id="MobiDB-lite"/>
    </source>
</evidence>
<gene>
    <name evidence="3" type="ORF">EVG20_g7276</name>
</gene>
<feature type="compositionally biased region" description="Low complexity" evidence="1">
    <location>
        <begin position="1107"/>
        <end position="1136"/>
    </location>
</feature>
<feature type="compositionally biased region" description="Basic and acidic residues" evidence="1">
    <location>
        <begin position="1087"/>
        <end position="1098"/>
    </location>
</feature>
<evidence type="ECO:0000313" key="4">
    <source>
        <dbReference type="Proteomes" id="UP000298327"/>
    </source>
</evidence>
<sequence>MGGNADRETLRYHPIYKITCDDVPSCETPDTPQRTYSYLVGRHIYGVAIPNRPRDKRLRRSRYRPKFSSLPERLLVRSCIPPQHKLEVYETLKGKQITHVATALAGGRVGNDKYQPTSSQESIVSMGSKPRFHCRLVLKGLGRPLETYENQVHHEAWTNAGILHRDVSANNIMIDVRTATGFLNGWDMCEFESKLEAGDFRSSSLIQGTWMYMSAALLKFPKKSNKLSDDLESPIDGVFTRGNKDLANYLEQKYLREVITDDDYRIGGMHKFNGFKANNPGITFDNASSPLAILISKCYTPLSRFLQRLGRAGTPTHSSTPFIKTTPRINKSLSSRSNTETRHGSEYIREANEEMDYQYNTVNEDNFFEWYFPALPAPGLQQHAADFKGLAKRLKVESAYYEPLALNSMLREVDLGEYIVTFTGDNPENGTTDPLKPDLSLYRRENEKAFTIPEKPAKSGKASTDVQAPEALARNEHKARTVWAWMISAVEIKASDGNSPFYDFEKAQDYLIPTVGHEGARARSQMVSYATEIQARQSRMFALTVFIWKQYVRFMRWDRTGAMVSHPIDWIGNPIPLFRFFHHLAMSDRKVRWGYDTTATPAEESDIARLLALHTRLNGEGKGDDEHGYLRKYIEDIIEHQDSYPILEVKCRDRQGTQHPYLRGKPTFAARSPTGRATKCYVAYDVDHDRLVFMKEYWCADADGIHPELETYKKLNDASVRWVPTLLAGGDVGGPERQLTESQKHMNEEHLRQISGGAIQEVPKARFLHRIVTDRIGRPLETYKDQRELIICLWNAFQAHREAWEEAGILHRDVSVSNIMIDVRTGEGFLNDWDMCKYRDELEKGATQHARSGTWDTMSAALLKFPRKPNQLSDDLESFVHIATLMGLRFHLHSKSETTVINNKVTIDEKNLGNGSRLAKYYKAVYAQSDRVQGMLEGGEQKFYHFKHEDLQVEFECPEDPLPLLITKLYKLFGPLYRKLDVQRYQTSYGHVHKKAGPTNRIRNPTGIGIATGISSDSVSAIPASGPSSQSQTGTLIGLEELKHSHFDHIWVFFGREDIEWPTDDKTIDQLQGSVGIDPRKSSKHTSIHEPSDREPKRSKSGGGLLSVQSRSASRSTSASGSGGSRDSSVNRGRRR</sequence>
<dbReference type="GO" id="GO:0004672">
    <property type="term" value="F:protein kinase activity"/>
    <property type="evidence" value="ECO:0007669"/>
    <property type="project" value="InterPro"/>
</dbReference>
<protein>
    <recommendedName>
        <fullName evidence="2">Fungal-type protein kinase domain-containing protein</fullName>
    </recommendedName>
</protein>
<evidence type="ECO:0000313" key="3">
    <source>
        <dbReference type="EMBL" id="TFY60830.1"/>
    </source>
</evidence>
<reference evidence="3 4" key="1">
    <citation type="submission" date="2019-02" db="EMBL/GenBank/DDBJ databases">
        <title>Genome sequencing of the rare red list fungi Dentipellis fragilis.</title>
        <authorList>
            <person name="Buettner E."/>
            <person name="Kellner H."/>
        </authorList>
    </citation>
    <scope>NUCLEOTIDE SEQUENCE [LARGE SCALE GENOMIC DNA]</scope>
    <source>
        <strain evidence="3 4">DSM 105465</strain>
    </source>
</reference>
<accession>A0A4Y9YFQ9</accession>
<dbReference type="PANTHER" id="PTHR38248">
    <property type="entry name" value="FUNK1 6"/>
    <property type="match status" value="1"/>
</dbReference>
<dbReference type="OrthoDB" id="5584477at2759"/>
<dbReference type="PROSITE" id="PS00109">
    <property type="entry name" value="PROTEIN_KINASE_TYR"/>
    <property type="match status" value="2"/>
</dbReference>
<dbReference type="InterPro" id="IPR040976">
    <property type="entry name" value="Pkinase_fungal"/>
</dbReference>
<feature type="domain" description="Fungal-type protein kinase" evidence="2">
    <location>
        <begin position="121"/>
        <end position="233"/>
    </location>
</feature>
<dbReference type="AlphaFoldDB" id="A0A4Y9YFQ9"/>
<dbReference type="PANTHER" id="PTHR38248:SF2">
    <property type="entry name" value="FUNK1 11"/>
    <property type="match status" value="1"/>
</dbReference>
<evidence type="ECO:0000259" key="2">
    <source>
        <dbReference type="Pfam" id="PF17667"/>
    </source>
</evidence>
<dbReference type="InterPro" id="IPR011009">
    <property type="entry name" value="Kinase-like_dom_sf"/>
</dbReference>
<organism evidence="3 4">
    <name type="scientific">Dentipellis fragilis</name>
    <dbReference type="NCBI Taxonomy" id="205917"/>
    <lineage>
        <taxon>Eukaryota</taxon>
        <taxon>Fungi</taxon>
        <taxon>Dikarya</taxon>
        <taxon>Basidiomycota</taxon>
        <taxon>Agaricomycotina</taxon>
        <taxon>Agaricomycetes</taxon>
        <taxon>Russulales</taxon>
        <taxon>Hericiaceae</taxon>
        <taxon>Dentipellis</taxon>
    </lineage>
</organism>
<dbReference type="Pfam" id="PF17667">
    <property type="entry name" value="Pkinase_fungal"/>
    <property type="match status" value="2"/>
</dbReference>
<feature type="region of interest" description="Disordered" evidence="1">
    <location>
        <begin position="1070"/>
        <end position="1136"/>
    </location>
</feature>